<name>A0ABN7WEQ2_GIGMA</name>
<organism evidence="2 3">
    <name type="scientific">Gigaspora margarita</name>
    <dbReference type="NCBI Taxonomy" id="4874"/>
    <lineage>
        <taxon>Eukaryota</taxon>
        <taxon>Fungi</taxon>
        <taxon>Fungi incertae sedis</taxon>
        <taxon>Mucoromycota</taxon>
        <taxon>Glomeromycotina</taxon>
        <taxon>Glomeromycetes</taxon>
        <taxon>Diversisporales</taxon>
        <taxon>Gigasporaceae</taxon>
        <taxon>Gigaspora</taxon>
    </lineage>
</organism>
<proteinExistence type="predicted"/>
<reference evidence="2 3" key="1">
    <citation type="submission" date="2021-06" db="EMBL/GenBank/DDBJ databases">
        <authorList>
            <person name="Kallberg Y."/>
            <person name="Tangrot J."/>
            <person name="Rosling A."/>
        </authorList>
    </citation>
    <scope>NUCLEOTIDE SEQUENCE [LARGE SCALE GENOMIC DNA]</scope>
    <source>
        <strain evidence="2 3">120-4 pot B 10/14</strain>
    </source>
</reference>
<evidence type="ECO:0000313" key="2">
    <source>
        <dbReference type="EMBL" id="CAG8829164.1"/>
    </source>
</evidence>
<protein>
    <submittedName>
        <fullName evidence="2">26713_t:CDS:1</fullName>
    </submittedName>
</protein>
<sequence>LKNDTCDLALIDHESQGFCSENEIENETNSSQNTLSNKEDEKSQLQLHVGLEFNTWKEV</sequence>
<gene>
    <name evidence="2" type="ORF">GMARGA_LOCUS29916</name>
</gene>
<keyword evidence="3" id="KW-1185">Reference proteome</keyword>
<feature type="region of interest" description="Disordered" evidence="1">
    <location>
        <begin position="19"/>
        <end position="43"/>
    </location>
</feature>
<dbReference type="EMBL" id="CAJVQB010041101">
    <property type="protein sequence ID" value="CAG8829164.1"/>
    <property type="molecule type" value="Genomic_DNA"/>
</dbReference>
<comment type="caution">
    <text evidence="2">The sequence shown here is derived from an EMBL/GenBank/DDBJ whole genome shotgun (WGS) entry which is preliminary data.</text>
</comment>
<accession>A0ABN7WEQ2</accession>
<dbReference type="Proteomes" id="UP000789901">
    <property type="component" value="Unassembled WGS sequence"/>
</dbReference>
<feature type="non-terminal residue" evidence="2">
    <location>
        <position position="59"/>
    </location>
</feature>
<evidence type="ECO:0000256" key="1">
    <source>
        <dbReference type="SAM" id="MobiDB-lite"/>
    </source>
</evidence>
<feature type="non-terminal residue" evidence="2">
    <location>
        <position position="1"/>
    </location>
</feature>
<evidence type="ECO:0000313" key="3">
    <source>
        <dbReference type="Proteomes" id="UP000789901"/>
    </source>
</evidence>